<comment type="caution">
    <text evidence="1">The sequence shown here is derived from an EMBL/GenBank/DDBJ whole genome shotgun (WGS) entry which is preliminary data.</text>
</comment>
<dbReference type="Proteomes" id="UP000460875">
    <property type="component" value="Unassembled WGS sequence"/>
</dbReference>
<dbReference type="EMBL" id="WTQT01000091">
    <property type="protein sequence ID" value="MWR38003.1"/>
    <property type="molecule type" value="Genomic_DNA"/>
</dbReference>
<proteinExistence type="predicted"/>
<reference evidence="1 2" key="1">
    <citation type="submission" date="2019-12" db="EMBL/GenBank/DDBJ databases">
        <title>Enteriobacteria Tanzani isolates_8377-8380.</title>
        <authorList>
            <person name="Subbiah M."/>
            <person name="Call D."/>
        </authorList>
    </citation>
    <scope>NUCLEOTIDE SEQUENCE [LARGE SCALE GENOMIC DNA]</scope>
    <source>
        <strain evidence="1 2">8379wE2</strain>
    </source>
</reference>
<gene>
    <name evidence="1" type="ORF">GP975_07895</name>
</gene>
<evidence type="ECO:0000313" key="2">
    <source>
        <dbReference type="Proteomes" id="UP000460875"/>
    </source>
</evidence>
<dbReference type="AlphaFoldDB" id="A0A8T5ZAV6"/>
<protein>
    <recommendedName>
        <fullName evidence="3">DUF4132 domain-containing protein</fullName>
    </recommendedName>
</protein>
<organism evidence="1 2">
    <name type="scientific">Escherichia coli</name>
    <dbReference type="NCBI Taxonomy" id="562"/>
    <lineage>
        <taxon>Bacteria</taxon>
        <taxon>Pseudomonadati</taxon>
        <taxon>Pseudomonadota</taxon>
        <taxon>Gammaproteobacteria</taxon>
        <taxon>Enterobacterales</taxon>
        <taxon>Enterobacteriaceae</taxon>
        <taxon>Escherichia</taxon>
    </lineage>
</organism>
<accession>A0A8T5ZAV6</accession>
<feature type="non-terminal residue" evidence="1">
    <location>
        <position position="1"/>
    </location>
</feature>
<evidence type="ECO:0008006" key="3">
    <source>
        <dbReference type="Google" id="ProtNLM"/>
    </source>
</evidence>
<sequence>RTVLLTPDESTSNSLTRWEGKSATVGQLMGMRYKGWESGYEDAFVYNLGEYRLVLKFSPGFNHYNVDSKALMSFRSLRVYHDNKSVTFAELDVFDLSEALSAPDVIFH</sequence>
<name>A0A8T5ZAV6_ECOLX</name>
<evidence type="ECO:0000313" key="1">
    <source>
        <dbReference type="EMBL" id="MWR38003.1"/>
    </source>
</evidence>